<gene>
    <name evidence="2" type="ORF">M407DRAFT_32078</name>
</gene>
<dbReference type="SUPFAM" id="SSF56112">
    <property type="entry name" value="Protein kinase-like (PK-like)"/>
    <property type="match status" value="1"/>
</dbReference>
<sequence length="162" mass="18416">MVHLVAVKQIKLSRADHMYKFHSRSVRVVEAGGASKHLQVHRIPRRLPKLEAWLISPWEPHGNIDEFIGRHKLEVPEKLSLIHDTALAFLHQMNPPICHGDLKSANVLINAELGPPVMHLHRGEWKRQCRTHSKSKEGNIQPSRPSGAAEQGAQYTSERLKH</sequence>
<dbReference type="EMBL" id="KN823301">
    <property type="protein sequence ID" value="KIO18245.1"/>
    <property type="molecule type" value="Genomic_DNA"/>
</dbReference>
<proteinExistence type="predicted"/>
<dbReference type="Gene3D" id="1.10.510.10">
    <property type="entry name" value="Transferase(Phosphotransferase) domain 1"/>
    <property type="match status" value="1"/>
</dbReference>
<dbReference type="AlphaFoldDB" id="A0A0C3PTX5"/>
<protein>
    <recommendedName>
        <fullName evidence="4">Protein kinase domain-containing protein</fullName>
    </recommendedName>
</protein>
<evidence type="ECO:0000256" key="1">
    <source>
        <dbReference type="SAM" id="MobiDB-lite"/>
    </source>
</evidence>
<name>A0A0C3PTX5_9AGAM</name>
<keyword evidence="3" id="KW-1185">Reference proteome</keyword>
<feature type="compositionally biased region" description="Polar residues" evidence="1">
    <location>
        <begin position="153"/>
        <end position="162"/>
    </location>
</feature>
<dbReference type="Proteomes" id="UP000054248">
    <property type="component" value="Unassembled WGS sequence"/>
</dbReference>
<dbReference type="HOGENOM" id="CLU_1636659_0_0_1"/>
<dbReference type="PROSITE" id="PS00108">
    <property type="entry name" value="PROTEIN_KINASE_ST"/>
    <property type="match status" value="1"/>
</dbReference>
<accession>A0A0C3PTX5</accession>
<dbReference type="InterPro" id="IPR008271">
    <property type="entry name" value="Ser/Thr_kinase_AS"/>
</dbReference>
<evidence type="ECO:0000313" key="3">
    <source>
        <dbReference type="Proteomes" id="UP000054248"/>
    </source>
</evidence>
<evidence type="ECO:0000313" key="2">
    <source>
        <dbReference type="EMBL" id="KIO18245.1"/>
    </source>
</evidence>
<dbReference type="InterPro" id="IPR011009">
    <property type="entry name" value="Kinase-like_dom_sf"/>
</dbReference>
<dbReference type="GO" id="GO:0004672">
    <property type="term" value="F:protein kinase activity"/>
    <property type="evidence" value="ECO:0007669"/>
    <property type="project" value="InterPro"/>
</dbReference>
<reference evidence="3" key="2">
    <citation type="submission" date="2015-01" db="EMBL/GenBank/DDBJ databases">
        <title>Evolutionary Origins and Diversification of the Mycorrhizal Mutualists.</title>
        <authorList>
            <consortium name="DOE Joint Genome Institute"/>
            <consortium name="Mycorrhizal Genomics Consortium"/>
            <person name="Kohler A."/>
            <person name="Kuo A."/>
            <person name="Nagy L.G."/>
            <person name="Floudas D."/>
            <person name="Copeland A."/>
            <person name="Barry K.W."/>
            <person name="Cichocki N."/>
            <person name="Veneault-Fourrey C."/>
            <person name="LaButti K."/>
            <person name="Lindquist E.A."/>
            <person name="Lipzen A."/>
            <person name="Lundell T."/>
            <person name="Morin E."/>
            <person name="Murat C."/>
            <person name="Riley R."/>
            <person name="Ohm R."/>
            <person name="Sun H."/>
            <person name="Tunlid A."/>
            <person name="Henrissat B."/>
            <person name="Grigoriev I.V."/>
            <person name="Hibbett D.S."/>
            <person name="Martin F."/>
        </authorList>
    </citation>
    <scope>NUCLEOTIDE SEQUENCE [LARGE SCALE GENOMIC DNA]</scope>
    <source>
        <strain evidence="3">MUT 4182</strain>
    </source>
</reference>
<feature type="region of interest" description="Disordered" evidence="1">
    <location>
        <begin position="128"/>
        <end position="162"/>
    </location>
</feature>
<evidence type="ECO:0008006" key="4">
    <source>
        <dbReference type="Google" id="ProtNLM"/>
    </source>
</evidence>
<reference evidence="2 3" key="1">
    <citation type="submission" date="2014-04" db="EMBL/GenBank/DDBJ databases">
        <authorList>
            <consortium name="DOE Joint Genome Institute"/>
            <person name="Kuo A."/>
            <person name="Girlanda M."/>
            <person name="Perotto S."/>
            <person name="Kohler A."/>
            <person name="Nagy L.G."/>
            <person name="Floudas D."/>
            <person name="Copeland A."/>
            <person name="Barry K.W."/>
            <person name="Cichocki N."/>
            <person name="Veneault-Fourrey C."/>
            <person name="LaButti K."/>
            <person name="Lindquist E.A."/>
            <person name="Lipzen A."/>
            <person name="Lundell T."/>
            <person name="Morin E."/>
            <person name="Murat C."/>
            <person name="Sun H."/>
            <person name="Tunlid A."/>
            <person name="Henrissat B."/>
            <person name="Grigoriev I.V."/>
            <person name="Hibbett D.S."/>
            <person name="Martin F."/>
            <person name="Nordberg H.P."/>
            <person name="Cantor M.N."/>
            <person name="Hua S.X."/>
        </authorList>
    </citation>
    <scope>NUCLEOTIDE SEQUENCE [LARGE SCALE GENOMIC DNA]</scope>
    <source>
        <strain evidence="2 3">MUT 4182</strain>
    </source>
</reference>
<organism evidence="2 3">
    <name type="scientific">Tulasnella calospora MUT 4182</name>
    <dbReference type="NCBI Taxonomy" id="1051891"/>
    <lineage>
        <taxon>Eukaryota</taxon>
        <taxon>Fungi</taxon>
        <taxon>Dikarya</taxon>
        <taxon>Basidiomycota</taxon>
        <taxon>Agaricomycotina</taxon>
        <taxon>Agaricomycetes</taxon>
        <taxon>Cantharellales</taxon>
        <taxon>Tulasnellaceae</taxon>
        <taxon>Tulasnella</taxon>
    </lineage>
</organism>